<dbReference type="PANTHER" id="PTHR33365">
    <property type="entry name" value="YALI0B05434P"/>
    <property type="match status" value="1"/>
</dbReference>
<sequence>MSSCASATPLRSLLMAATMFITSPISVGEGDKEEDAFYPDRRDRRQRYSSHSLLTVLPWLLTLLFGLSTLALLVTHKAPLQIAGDVARISPAFNQEIITFQPNQSFIANLSTPDFQSSTRQSWLDLIPQGFGFLHIENPENYTELPPPYHRHNKTVYTTSMTHQLHCLYMIAGSWNDLAVNGYTPPKDEGEEDPHWHIAHCFDYIRQAIMCAGDVALEGQETTFPPGHTGTDGWNVRHVCKAYGEVYDWLERMRVDNRTRI</sequence>
<name>A0A3M7A206_HORWE</name>
<keyword evidence="4" id="KW-0472">Membrane</keyword>
<dbReference type="OrthoDB" id="3687641at2759"/>
<comment type="pathway">
    <text evidence="1">Mycotoxin biosynthesis.</text>
</comment>
<dbReference type="Proteomes" id="UP000271337">
    <property type="component" value="Unassembled WGS sequence"/>
</dbReference>
<evidence type="ECO:0000256" key="2">
    <source>
        <dbReference type="ARBA" id="ARBA00023002"/>
    </source>
</evidence>
<dbReference type="InterPro" id="IPR021765">
    <property type="entry name" value="UstYa-like"/>
</dbReference>
<gene>
    <name evidence="5" type="ORF">D0867_03290</name>
</gene>
<dbReference type="GO" id="GO:0016491">
    <property type="term" value="F:oxidoreductase activity"/>
    <property type="evidence" value="ECO:0007669"/>
    <property type="project" value="UniProtKB-KW"/>
</dbReference>
<keyword evidence="2" id="KW-0560">Oxidoreductase</keyword>
<organism evidence="5 6">
    <name type="scientific">Hortaea werneckii</name>
    <name type="common">Black yeast</name>
    <name type="synonym">Cladosporium werneckii</name>
    <dbReference type="NCBI Taxonomy" id="91943"/>
    <lineage>
        <taxon>Eukaryota</taxon>
        <taxon>Fungi</taxon>
        <taxon>Dikarya</taxon>
        <taxon>Ascomycota</taxon>
        <taxon>Pezizomycotina</taxon>
        <taxon>Dothideomycetes</taxon>
        <taxon>Dothideomycetidae</taxon>
        <taxon>Mycosphaerellales</taxon>
        <taxon>Teratosphaeriaceae</taxon>
        <taxon>Hortaea</taxon>
    </lineage>
</organism>
<keyword evidence="4" id="KW-1133">Transmembrane helix</keyword>
<evidence type="ECO:0000313" key="5">
    <source>
        <dbReference type="EMBL" id="RMY21522.1"/>
    </source>
</evidence>
<proteinExistence type="inferred from homology"/>
<dbReference type="AlphaFoldDB" id="A0A3M7A206"/>
<evidence type="ECO:0008006" key="7">
    <source>
        <dbReference type="Google" id="ProtNLM"/>
    </source>
</evidence>
<accession>A0A3M7A206</accession>
<evidence type="ECO:0000256" key="3">
    <source>
        <dbReference type="ARBA" id="ARBA00035112"/>
    </source>
</evidence>
<dbReference type="Pfam" id="PF11807">
    <property type="entry name" value="UstYa"/>
    <property type="match status" value="1"/>
</dbReference>
<dbReference type="EMBL" id="QWIL01000244">
    <property type="protein sequence ID" value="RMY21522.1"/>
    <property type="molecule type" value="Genomic_DNA"/>
</dbReference>
<dbReference type="GO" id="GO:0043386">
    <property type="term" value="P:mycotoxin biosynthetic process"/>
    <property type="evidence" value="ECO:0007669"/>
    <property type="project" value="InterPro"/>
</dbReference>
<comment type="caution">
    <text evidence="5">The sequence shown here is derived from an EMBL/GenBank/DDBJ whole genome shotgun (WGS) entry which is preliminary data.</text>
</comment>
<protein>
    <recommendedName>
        <fullName evidence="7">Oxidase ustYa</fullName>
    </recommendedName>
</protein>
<evidence type="ECO:0000256" key="4">
    <source>
        <dbReference type="SAM" id="Phobius"/>
    </source>
</evidence>
<comment type="similarity">
    <text evidence="3">Belongs to the ustYa family.</text>
</comment>
<evidence type="ECO:0000313" key="6">
    <source>
        <dbReference type="Proteomes" id="UP000271337"/>
    </source>
</evidence>
<keyword evidence="4" id="KW-0812">Transmembrane</keyword>
<feature type="transmembrane region" description="Helical" evidence="4">
    <location>
        <begin position="52"/>
        <end position="74"/>
    </location>
</feature>
<dbReference type="VEuPathDB" id="FungiDB:BTJ68_01421"/>
<dbReference type="PANTHER" id="PTHR33365:SF11">
    <property type="entry name" value="TAT PATHWAY SIGNAL SEQUENCE"/>
    <property type="match status" value="1"/>
</dbReference>
<evidence type="ECO:0000256" key="1">
    <source>
        <dbReference type="ARBA" id="ARBA00004685"/>
    </source>
</evidence>
<reference evidence="5 6" key="1">
    <citation type="journal article" date="2018" name="BMC Genomics">
        <title>Genomic evidence for intraspecific hybridization in a clonal and extremely halotolerant yeast.</title>
        <authorList>
            <person name="Gostincar C."/>
            <person name="Stajich J.E."/>
            <person name="Zupancic J."/>
            <person name="Zalar P."/>
            <person name="Gunde-Cimerman N."/>
        </authorList>
    </citation>
    <scope>NUCLEOTIDE SEQUENCE [LARGE SCALE GENOMIC DNA]</scope>
    <source>
        <strain evidence="5 6">EXF-6669</strain>
    </source>
</reference>